<gene>
    <name evidence="1" type="ORF">SFLOR_v1c04050</name>
</gene>
<protein>
    <submittedName>
        <fullName evidence="1">Uncharacterized protein</fullName>
    </submittedName>
</protein>
<dbReference type="OrthoDB" id="387437at2"/>
<sequence length="444" mass="53646">MKLNKDIWKFNITVKKLTSENKEIFKKINFYFNELKTLFSENRIYLKKVGDFSYNSYKETHNNFNLEICAIKFITKSTFDFNKFNNLILEISKKYKEIPEIHINKNYLNLIFNFRNKTINFRIIPISAKKTKEKLICKVNRNGRIQEDLILNLTSDFKNANKLSSGLLISLKRIINYIMNGEFNYSYDIDYLLLRWFYEYISKTLEKFILKKYNEKEIDLNIEQFMKTENFRKWIKKNVSFLDLTNFIFLKLESKNTYYFSEFDFKYEEIFEGISRYSINTNSNFKLPVNYLSEIKLFDTNLLDHKTYIQNNLSNENGLSLVSWEKFKNERQRYIISPVIKTGISNWPMFQKWLTVKSNELYVKLNSDLKSEIKTTKQREAMSELNQIANEWLTKYSLKLKYLQPYFDKKYPFVSNYKIEELVLLIIQTIDKIDSKQWIIKNDN</sequence>
<accession>A0A2K8SDB0</accession>
<organism evidence="1 2">
    <name type="scientific">Spiroplasma floricola 23-6</name>
    <dbReference type="NCBI Taxonomy" id="1336749"/>
    <lineage>
        <taxon>Bacteria</taxon>
        <taxon>Bacillati</taxon>
        <taxon>Mycoplasmatota</taxon>
        <taxon>Mollicutes</taxon>
        <taxon>Entomoplasmatales</taxon>
        <taxon>Spiroplasmataceae</taxon>
        <taxon>Spiroplasma</taxon>
    </lineage>
</organism>
<evidence type="ECO:0000313" key="1">
    <source>
        <dbReference type="EMBL" id="AUB31457.1"/>
    </source>
</evidence>
<dbReference type="AlphaFoldDB" id="A0A2K8SDB0"/>
<proteinExistence type="predicted"/>
<keyword evidence="2" id="KW-1185">Reference proteome</keyword>
<evidence type="ECO:0000313" key="2">
    <source>
        <dbReference type="Proteomes" id="UP000231823"/>
    </source>
</evidence>
<reference evidence="1 2" key="1">
    <citation type="submission" date="2017-12" db="EMBL/GenBank/DDBJ databases">
        <title>Complete genome sequence of Spiroplasma floricola 23-6 (ATCC 29989).</title>
        <authorList>
            <person name="Tsai Y.-M."/>
            <person name="Wu P.-S."/>
            <person name="Lo W.-S."/>
            <person name="Kuo C.-H."/>
        </authorList>
    </citation>
    <scope>NUCLEOTIDE SEQUENCE [LARGE SCALE GENOMIC DNA]</scope>
    <source>
        <strain evidence="1 2">23-6</strain>
    </source>
</reference>
<dbReference type="EMBL" id="CP025057">
    <property type="protein sequence ID" value="AUB31457.1"/>
    <property type="molecule type" value="Genomic_DNA"/>
</dbReference>
<dbReference type="Proteomes" id="UP000231823">
    <property type="component" value="Chromosome"/>
</dbReference>
<dbReference type="RefSeq" id="WP_100916448.1">
    <property type="nucleotide sequence ID" value="NZ_CP025057.1"/>
</dbReference>
<dbReference type="KEGG" id="sfz:SFLOR_v1c04050"/>
<name>A0A2K8SDB0_9MOLU</name>